<keyword evidence="3" id="KW-1185">Reference proteome</keyword>
<evidence type="ECO:0000256" key="1">
    <source>
        <dbReference type="SAM" id="MobiDB-lite"/>
    </source>
</evidence>
<feature type="region of interest" description="Disordered" evidence="1">
    <location>
        <begin position="15"/>
        <end position="35"/>
    </location>
</feature>
<dbReference type="EMBL" id="MPDP01000282">
    <property type="protein sequence ID" value="KAK1457221.1"/>
    <property type="molecule type" value="Genomic_DNA"/>
</dbReference>
<name>A0AAI9UHP8_9PEZI</name>
<feature type="compositionally biased region" description="Low complexity" evidence="1">
    <location>
        <begin position="26"/>
        <end position="35"/>
    </location>
</feature>
<comment type="caution">
    <text evidence="2">The sequence shown here is derived from an EMBL/GenBank/DDBJ whole genome shotgun (WGS) entry which is preliminary data.</text>
</comment>
<evidence type="ECO:0000313" key="3">
    <source>
        <dbReference type="Proteomes" id="UP001239213"/>
    </source>
</evidence>
<protein>
    <submittedName>
        <fullName evidence="2">Uncharacterized protein</fullName>
    </submittedName>
</protein>
<evidence type="ECO:0000313" key="2">
    <source>
        <dbReference type="EMBL" id="KAK1457221.1"/>
    </source>
</evidence>
<gene>
    <name evidence="2" type="ORF">CCUS01_01688</name>
</gene>
<feature type="compositionally biased region" description="Polar residues" evidence="1">
    <location>
        <begin position="15"/>
        <end position="25"/>
    </location>
</feature>
<accession>A0AAI9UHP8</accession>
<sequence length="68" mass="7349">MESFDWKISSISAKDSTFGKSPLATSSSSKSRISSGCTSAPSCIRRQPFSPKRLFFFSPFAFSPSTGT</sequence>
<dbReference type="AlphaFoldDB" id="A0AAI9UHP8"/>
<organism evidence="2 3">
    <name type="scientific">Colletotrichum cuscutae</name>
    <dbReference type="NCBI Taxonomy" id="1209917"/>
    <lineage>
        <taxon>Eukaryota</taxon>
        <taxon>Fungi</taxon>
        <taxon>Dikarya</taxon>
        <taxon>Ascomycota</taxon>
        <taxon>Pezizomycotina</taxon>
        <taxon>Sordariomycetes</taxon>
        <taxon>Hypocreomycetidae</taxon>
        <taxon>Glomerellales</taxon>
        <taxon>Glomerellaceae</taxon>
        <taxon>Colletotrichum</taxon>
        <taxon>Colletotrichum acutatum species complex</taxon>
    </lineage>
</organism>
<reference evidence="2" key="1">
    <citation type="submission" date="2016-11" db="EMBL/GenBank/DDBJ databases">
        <title>The genome sequence of Colletotrichum cuscutae.</title>
        <authorList>
            <person name="Baroncelli R."/>
        </authorList>
    </citation>
    <scope>NUCLEOTIDE SEQUENCE</scope>
    <source>
        <strain evidence="2">IMI 304802</strain>
    </source>
</reference>
<dbReference type="Proteomes" id="UP001239213">
    <property type="component" value="Unassembled WGS sequence"/>
</dbReference>
<proteinExistence type="predicted"/>